<name>A0ABV0N716_9TELE</name>
<gene>
    <name evidence="5" type="ORF">GOODEAATRI_023358</name>
</gene>
<evidence type="ECO:0000256" key="2">
    <source>
        <dbReference type="ARBA" id="ARBA00022771"/>
    </source>
</evidence>
<feature type="compositionally biased region" description="Basic and acidic residues" evidence="4">
    <location>
        <begin position="533"/>
        <end position="555"/>
    </location>
</feature>
<feature type="region of interest" description="Disordered" evidence="4">
    <location>
        <begin position="658"/>
        <end position="682"/>
    </location>
</feature>
<comment type="caution">
    <text evidence="5">The sequence shown here is derived from an EMBL/GenBank/DDBJ whole genome shotgun (WGS) entry which is preliminary data.</text>
</comment>
<evidence type="ECO:0000256" key="4">
    <source>
        <dbReference type="SAM" id="MobiDB-lite"/>
    </source>
</evidence>
<evidence type="ECO:0000313" key="6">
    <source>
        <dbReference type="Proteomes" id="UP001476798"/>
    </source>
</evidence>
<keyword evidence="3" id="KW-0862">Zinc</keyword>
<organism evidence="5 6">
    <name type="scientific">Goodea atripinnis</name>
    <dbReference type="NCBI Taxonomy" id="208336"/>
    <lineage>
        <taxon>Eukaryota</taxon>
        <taxon>Metazoa</taxon>
        <taxon>Chordata</taxon>
        <taxon>Craniata</taxon>
        <taxon>Vertebrata</taxon>
        <taxon>Euteleostomi</taxon>
        <taxon>Actinopterygii</taxon>
        <taxon>Neopterygii</taxon>
        <taxon>Teleostei</taxon>
        <taxon>Neoteleostei</taxon>
        <taxon>Acanthomorphata</taxon>
        <taxon>Ovalentaria</taxon>
        <taxon>Atherinomorphae</taxon>
        <taxon>Cyprinodontiformes</taxon>
        <taxon>Goodeidae</taxon>
        <taxon>Goodea</taxon>
    </lineage>
</organism>
<keyword evidence="1" id="KW-0479">Metal-binding</keyword>
<dbReference type="EMBL" id="JAHRIO010022492">
    <property type="protein sequence ID" value="MEQ2166032.1"/>
    <property type="molecule type" value="Genomic_DNA"/>
</dbReference>
<keyword evidence="6" id="KW-1185">Reference proteome</keyword>
<protein>
    <submittedName>
        <fullName evidence="5">Uncharacterized protein</fullName>
    </submittedName>
</protein>
<evidence type="ECO:0000256" key="1">
    <source>
        <dbReference type="ARBA" id="ARBA00022723"/>
    </source>
</evidence>
<sequence length="947" mass="103667">MFRSTTVAIDPENQPQPKVERNWQDFHSSGADRVTKPQTPLIQPFLPLDPALETRLLSNTEWAYGQTDESNSAGAADGPCILKKTNLDCSHLRPNHTMNPDGTNCTVSNHFFKHLQPHCYMSNRMTPVDIPKSTTATKTCDNLEVNTNDNRSKAMSTADAMSATSRLRPVSFSLPKRTCVLLHQSAAVFIQAGQGSGLSGKPVGVANQERAKNLREPVGDQGLKFPVSSDVDAWDSGNLCSVDSKIEFQPAESADKGSLRLSINKAQISSCNRNVIETENLTISGSGAQLLLCKDNGTEAKHGTGSHLYLNGDKPGQISDSVSTDSVQRANEVHNQDTTQKDLLCPATNYPEKSLSCVVNESLTPTQPKQSSLPSLTCYKASSPIPPNRPKEPFCQVLSRDGSRVLLWPTEMVNYTKTSPSISYSINPLLYDFRAHHKAKKEGSEKKGRLEEEREGIKPSLCLQVKREASQHQSHQSASGWGLGLRKLLCRGAACSSVISPGPTSVMETPHCPAITPDPAEDDKGTGVIHKDIQAGKEDGQEQRNPRSAEIRSNEDVEQNTCKLAISGVTFPRRDTACEEEMCLVLKPHGETAGNQLISPIPASSRDTACGPTQTIPAGQNCAMIAQSPHCSETDLETGSSCGDAALPSKLFTTTLQRTGTAGKRKGRFSEPVVPKKKRRRGRRQLRRFMNVLMKRQERAQASLTFNLNGGTDCCFQELRSTDCHSLCRTQSLCHNSITEEETFSCSSNNLHNSCCCDVSTSSRGAANGCSQLNFDHSEGLTQPPDCHTCNTQTRHCQGTEKSISDDERNSAACCDHSAKSVRGCHIGMVDQNPESTLNKIDPLVCACLTDPLTCSTNDHCQCENKHTNDEKESTSRDICKTDHTFHRSCDSTDKNRGDRSNEGETKAQVTTLLCTLLLIQLSCPYRCYSRLPFFMRISTSLPKYHI</sequence>
<dbReference type="InterPro" id="IPR052445">
    <property type="entry name" value="ZnF-G_patch_domain"/>
</dbReference>
<dbReference type="Proteomes" id="UP001476798">
    <property type="component" value="Unassembled WGS sequence"/>
</dbReference>
<keyword evidence="2" id="KW-0863">Zinc-finger</keyword>
<evidence type="ECO:0000313" key="5">
    <source>
        <dbReference type="EMBL" id="MEQ2166032.1"/>
    </source>
</evidence>
<reference evidence="5 6" key="1">
    <citation type="submission" date="2021-06" db="EMBL/GenBank/DDBJ databases">
        <authorList>
            <person name="Palmer J.M."/>
        </authorList>
    </citation>
    <scope>NUCLEOTIDE SEQUENCE [LARGE SCALE GENOMIC DNA]</scope>
    <source>
        <strain evidence="5 6">GA_2019</strain>
        <tissue evidence="5">Muscle</tissue>
    </source>
</reference>
<dbReference type="PANTHER" id="PTHR17614:SF13">
    <property type="entry name" value="ZINC FINGER PROTEIN 804A"/>
    <property type="match status" value="1"/>
</dbReference>
<dbReference type="PANTHER" id="PTHR17614">
    <property type="entry name" value="ZINC FINGER-CONTAINING"/>
    <property type="match status" value="1"/>
</dbReference>
<accession>A0ABV0N716</accession>
<proteinExistence type="predicted"/>
<evidence type="ECO:0000256" key="3">
    <source>
        <dbReference type="ARBA" id="ARBA00022833"/>
    </source>
</evidence>
<feature type="region of interest" description="Disordered" evidence="4">
    <location>
        <begin position="533"/>
        <end position="557"/>
    </location>
</feature>